<accession>A0A8J5XKA3</accession>
<evidence type="ECO:0000256" key="1">
    <source>
        <dbReference type="SAM" id="MobiDB-lite"/>
    </source>
</evidence>
<feature type="compositionally biased region" description="Acidic residues" evidence="1">
    <location>
        <begin position="26"/>
        <end position="37"/>
    </location>
</feature>
<feature type="compositionally biased region" description="Basic and acidic residues" evidence="1">
    <location>
        <begin position="198"/>
        <end position="215"/>
    </location>
</feature>
<evidence type="ECO:0000313" key="3">
    <source>
        <dbReference type="Proteomes" id="UP000751190"/>
    </source>
</evidence>
<organism evidence="2 3">
    <name type="scientific">Diacronema lutheri</name>
    <name type="common">Unicellular marine alga</name>
    <name type="synonym">Monochrysis lutheri</name>
    <dbReference type="NCBI Taxonomy" id="2081491"/>
    <lineage>
        <taxon>Eukaryota</taxon>
        <taxon>Haptista</taxon>
        <taxon>Haptophyta</taxon>
        <taxon>Pavlovophyceae</taxon>
        <taxon>Pavlovales</taxon>
        <taxon>Pavlovaceae</taxon>
        <taxon>Diacronema</taxon>
    </lineage>
</organism>
<gene>
    <name evidence="2" type="ORF">KFE25_005973</name>
</gene>
<feature type="compositionally biased region" description="Low complexity" evidence="1">
    <location>
        <begin position="167"/>
        <end position="178"/>
    </location>
</feature>
<evidence type="ECO:0000313" key="2">
    <source>
        <dbReference type="EMBL" id="KAG8469518.1"/>
    </source>
</evidence>
<dbReference type="AlphaFoldDB" id="A0A8J5XKA3"/>
<dbReference type="EMBL" id="JAGTXO010000002">
    <property type="protein sequence ID" value="KAG8469518.1"/>
    <property type="molecule type" value="Genomic_DNA"/>
</dbReference>
<comment type="caution">
    <text evidence="2">The sequence shown here is derived from an EMBL/GenBank/DDBJ whole genome shotgun (WGS) entry which is preliminary data.</text>
</comment>
<keyword evidence="3" id="KW-1185">Reference proteome</keyword>
<name>A0A8J5XKA3_DIALT</name>
<reference evidence="2" key="1">
    <citation type="submission" date="2021-05" db="EMBL/GenBank/DDBJ databases">
        <title>The genome of the haptophyte Pavlova lutheri (Diacronema luteri, Pavlovales) - a model for lipid biosynthesis in eukaryotic algae.</title>
        <authorList>
            <person name="Hulatt C.J."/>
            <person name="Posewitz M.C."/>
        </authorList>
    </citation>
    <scope>NUCLEOTIDE SEQUENCE</scope>
    <source>
        <strain evidence="2">NIVA-4/92</strain>
    </source>
</reference>
<protein>
    <submittedName>
        <fullName evidence="2">Uncharacterized protein</fullName>
    </submittedName>
</protein>
<dbReference type="OrthoDB" id="1906229at2759"/>
<feature type="compositionally biased region" description="Polar residues" evidence="1">
    <location>
        <begin position="132"/>
        <end position="143"/>
    </location>
</feature>
<sequence>MSALGLLSAYGSGEDEEDKEETAAAEADEEGDEDEDSGAPQHEGAALAARALHARGGGVGDGADGKHTYADVEMRQAANGASGSVLLPSADDLLSGWTPDAAAPPARRPPPPQPAAEARAPARVSGHLVPPQVSSGKANMSTEDNTDRGARAAASRPPAVAPPPAKPAGKTGAAAAVSWRAKEKRKREMGQQSSGKDFIQDEKRQLRHAAENYDA</sequence>
<proteinExistence type="predicted"/>
<dbReference type="Proteomes" id="UP000751190">
    <property type="component" value="Unassembled WGS sequence"/>
</dbReference>
<feature type="region of interest" description="Disordered" evidence="1">
    <location>
        <begin position="1"/>
        <end position="67"/>
    </location>
</feature>
<feature type="region of interest" description="Disordered" evidence="1">
    <location>
        <begin position="83"/>
        <end position="215"/>
    </location>
</feature>